<proteinExistence type="predicted"/>
<protein>
    <submittedName>
        <fullName evidence="1">Uncharacterized protein</fullName>
    </submittedName>
</protein>
<evidence type="ECO:0000313" key="2">
    <source>
        <dbReference type="Proteomes" id="UP000481153"/>
    </source>
</evidence>
<keyword evidence="2" id="KW-1185">Reference proteome</keyword>
<evidence type="ECO:0000313" key="1">
    <source>
        <dbReference type="EMBL" id="KAF0734704.1"/>
    </source>
</evidence>
<reference evidence="1 2" key="1">
    <citation type="submission" date="2019-07" db="EMBL/GenBank/DDBJ databases">
        <title>Genomics analysis of Aphanomyces spp. identifies a new class of oomycete effector associated with host adaptation.</title>
        <authorList>
            <person name="Gaulin E."/>
        </authorList>
    </citation>
    <scope>NUCLEOTIDE SEQUENCE [LARGE SCALE GENOMIC DNA]</scope>
    <source>
        <strain evidence="1 2">ATCC 201684</strain>
    </source>
</reference>
<comment type="caution">
    <text evidence="1">The sequence shown here is derived from an EMBL/GenBank/DDBJ whole genome shotgun (WGS) entry which is preliminary data.</text>
</comment>
<name>A0A6G0X455_9STRA</name>
<organism evidence="1 2">
    <name type="scientific">Aphanomyces euteiches</name>
    <dbReference type="NCBI Taxonomy" id="100861"/>
    <lineage>
        <taxon>Eukaryota</taxon>
        <taxon>Sar</taxon>
        <taxon>Stramenopiles</taxon>
        <taxon>Oomycota</taxon>
        <taxon>Saprolegniomycetes</taxon>
        <taxon>Saprolegniales</taxon>
        <taxon>Verrucalvaceae</taxon>
        <taxon>Aphanomyces</taxon>
    </lineage>
</organism>
<gene>
    <name evidence="1" type="ORF">Ae201684_008662</name>
</gene>
<dbReference type="VEuPathDB" id="FungiDB:AeMF1_021156"/>
<dbReference type="Proteomes" id="UP000481153">
    <property type="component" value="Unassembled WGS sequence"/>
</dbReference>
<dbReference type="AlphaFoldDB" id="A0A6G0X455"/>
<sequence length="780" mass="88205">MDATQALRFLRKRCFGSRYCNSDDGLGSFHGINATYKAVFQDWSTDEYVYGKPEAQIVASNPHFKLDKMRELEGFRKEYRRVGATNDGKNDHDSLKQFSSTLLTTELEQPMDTLQNLVRDYLNLSVKSPLTLTEQSFSNHIEQVILAILLQMLSEGEDQIADVDAFFIELVLRPNDPSRMFAFTLIYNMHLAVGENPLLRIELFNILLDMVERLIHTPLSKTVLPFIKGCIVEMTMSGSPSDIWIPERLVALPVSLLIVLLNDETGDMAPIMEILVLGIYLRQMMQSAEPLDQYGTRKSRERLTQCDLSSELCPVDILTGMPDFEFDLDVVRESTESISDILLCHFFTTSSAIVQHLIFMVLFDVAKANLRQDHAALEEVFTSTVELGLSSAVATYPTILLPSHLAPFLARLDGAHPEMMPILGEIAQVARVAEFFVQSPTLAHIIQKRRWGSGENLSSTVTQFDALQKVSQLLEASLPQDRFKAQRWLAELLSWPHNDSANNLVELSIDNGTLSDPWHALRIQARSKFWEGIRSPSMVIRVGMVQVLALRSQRELSPSKVSVACNGETNRGLKLKEKLLLILRDVNAVMKVWVDNGDASEQAWCAIVELVIKLCCRQLNYVHQRRQLKKSPREEYLPRSFCYGELALDRDLVNEISSSCYLTALSVLSSSSSIDPSLCAALAIVVKSVYNDVHLFTRVGGLTRFRSFLEAPHHPFVSLCIAELLVAMVREGSRDLYYSTLKEMQTQAQDLKDERALDNPYIHCRHILARMYQLQNIPLD</sequence>
<dbReference type="EMBL" id="VJMJ01000107">
    <property type="protein sequence ID" value="KAF0734704.1"/>
    <property type="molecule type" value="Genomic_DNA"/>
</dbReference>
<accession>A0A6G0X455</accession>